<sequence>MPAPTPKRPSDLSEEIATLTKRLKTVEEKVTGKVSIQTVEDLFWQKSIDIDILRDDYEKDRNLLKERCDALEQSCEKLETDLDNSHETCDGLVTTCAKLTKDMEALKNNSTVAVKVASEISTPATTTEEEIEVSEERRVELEKAREYLTVIPARERSRLVEHLQRVQQDDWVELGIAAITNQVVAGTQDDMIRTRRWFMIQDYVFNYWELLSELNYITKVGRHEYWRDDGKDFVLTEQDMEGWGDGCVVPLLE</sequence>
<evidence type="ECO:0000313" key="3">
    <source>
        <dbReference type="Proteomes" id="UP001321749"/>
    </source>
</evidence>
<reference evidence="2" key="1">
    <citation type="journal article" date="2023" name="Mol. Phylogenet. Evol.">
        <title>Genome-scale phylogeny and comparative genomics of the fungal order Sordariales.</title>
        <authorList>
            <person name="Hensen N."/>
            <person name="Bonometti L."/>
            <person name="Westerberg I."/>
            <person name="Brannstrom I.O."/>
            <person name="Guillou S."/>
            <person name="Cros-Aarteil S."/>
            <person name="Calhoun S."/>
            <person name="Haridas S."/>
            <person name="Kuo A."/>
            <person name="Mondo S."/>
            <person name="Pangilinan J."/>
            <person name="Riley R."/>
            <person name="LaButti K."/>
            <person name="Andreopoulos B."/>
            <person name="Lipzen A."/>
            <person name="Chen C."/>
            <person name="Yan M."/>
            <person name="Daum C."/>
            <person name="Ng V."/>
            <person name="Clum A."/>
            <person name="Steindorff A."/>
            <person name="Ohm R.A."/>
            <person name="Martin F."/>
            <person name="Silar P."/>
            <person name="Natvig D.O."/>
            <person name="Lalanne C."/>
            <person name="Gautier V."/>
            <person name="Ament-Velasquez S.L."/>
            <person name="Kruys A."/>
            <person name="Hutchinson M.I."/>
            <person name="Powell A.J."/>
            <person name="Barry K."/>
            <person name="Miller A.N."/>
            <person name="Grigoriev I.V."/>
            <person name="Debuchy R."/>
            <person name="Gladieux P."/>
            <person name="Hiltunen Thoren M."/>
            <person name="Johannesson H."/>
        </authorList>
    </citation>
    <scope>NUCLEOTIDE SEQUENCE</scope>
    <source>
        <strain evidence="2">PSN324</strain>
    </source>
</reference>
<proteinExistence type="predicted"/>
<dbReference type="AlphaFoldDB" id="A0AAV9HIV3"/>
<evidence type="ECO:0000256" key="1">
    <source>
        <dbReference type="SAM" id="Coils"/>
    </source>
</evidence>
<reference evidence="2" key="2">
    <citation type="submission" date="2023-06" db="EMBL/GenBank/DDBJ databases">
        <authorList>
            <consortium name="Lawrence Berkeley National Laboratory"/>
            <person name="Mondo S.J."/>
            <person name="Hensen N."/>
            <person name="Bonometti L."/>
            <person name="Westerberg I."/>
            <person name="Brannstrom I.O."/>
            <person name="Guillou S."/>
            <person name="Cros-Aarteil S."/>
            <person name="Calhoun S."/>
            <person name="Haridas S."/>
            <person name="Kuo A."/>
            <person name="Pangilinan J."/>
            <person name="Riley R."/>
            <person name="Labutti K."/>
            <person name="Andreopoulos B."/>
            <person name="Lipzen A."/>
            <person name="Chen C."/>
            <person name="Yanf M."/>
            <person name="Daum C."/>
            <person name="Ng V."/>
            <person name="Clum A."/>
            <person name="Steindorff A."/>
            <person name="Ohm R."/>
            <person name="Martin F."/>
            <person name="Silar P."/>
            <person name="Natvig D."/>
            <person name="Lalanne C."/>
            <person name="Gautier V."/>
            <person name="Ament-Velasquez S.L."/>
            <person name="Kruys A."/>
            <person name="Hutchinson M.I."/>
            <person name="Powell A.J."/>
            <person name="Barry K."/>
            <person name="Miller A.N."/>
            <person name="Grigoriev I.V."/>
            <person name="Debuchy R."/>
            <person name="Gladieux P."/>
            <person name="Thoren M.H."/>
            <person name="Johannesson H."/>
        </authorList>
    </citation>
    <scope>NUCLEOTIDE SEQUENCE</scope>
    <source>
        <strain evidence="2">PSN324</strain>
    </source>
</reference>
<feature type="coiled-coil region" evidence="1">
    <location>
        <begin position="54"/>
        <end position="144"/>
    </location>
</feature>
<dbReference type="EMBL" id="MU865007">
    <property type="protein sequence ID" value="KAK4460638.1"/>
    <property type="molecule type" value="Genomic_DNA"/>
</dbReference>
<name>A0AAV9HIV3_9PEZI</name>
<protein>
    <submittedName>
        <fullName evidence="2">Uncharacterized protein</fullName>
    </submittedName>
</protein>
<gene>
    <name evidence="2" type="ORF">QBC42DRAFT_253214</name>
</gene>
<evidence type="ECO:0000313" key="2">
    <source>
        <dbReference type="EMBL" id="KAK4460638.1"/>
    </source>
</evidence>
<keyword evidence="1" id="KW-0175">Coiled coil</keyword>
<accession>A0AAV9HIV3</accession>
<organism evidence="2 3">
    <name type="scientific">Cladorrhinum samala</name>
    <dbReference type="NCBI Taxonomy" id="585594"/>
    <lineage>
        <taxon>Eukaryota</taxon>
        <taxon>Fungi</taxon>
        <taxon>Dikarya</taxon>
        <taxon>Ascomycota</taxon>
        <taxon>Pezizomycotina</taxon>
        <taxon>Sordariomycetes</taxon>
        <taxon>Sordariomycetidae</taxon>
        <taxon>Sordariales</taxon>
        <taxon>Podosporaceae</taxon>
        <taxon>Cladorrhinum</taxon>
    </lineage>
</organism>
<comment type="caution">
    <text evidence="2">The sequence shown here is derived from an EMBL/GenBank/DDBJ whole genome shotgun (WGS) entry which is preliminary data.</text>
</comment>
<dbReference type="Proteomes" id="UP001321749">
    <property type="component" value="Unassembled WGS sequence"/>
</dbReference>
<keyword evidence="3" id="KW-1185">Reference proteome</keyword>